<evidence type="ECO:0000259" key="11">
    <source>
        <dbReference type="Pfam" id="PF07730"/>
    </source>
</evidence>
<feature type="domain" description="Signal transduction histidine kinase subgroup 3 dimerisation and phosphoacceptor" evidence="11">
    <location>
        <begin position="241"/>
        <end position="305"/>
    </location>
</feature>
<keyword evidence="9" id="KW-0812">Transmembrane</keyword>
<dbReference type="Gene3D" id="1.20.5.1930">
    <property type="match status" value="1"/>
</dbReference>
<feature type="transmembrane region" description="Helical" evidence="9">
    <location>
        <begin position="74"/>
        <end position="95"/>
    </location>
</feature>
<dbReference type="PANTHER" id="PTHR24421">
    <property type="entry name" value="NITRATE/NITRITE SENSOR PROTEIN NARX-RELATED"/>
    <property type="match status" value="1"/>
</dbReference>
<keyword evidence="9" id="KW-1133">Transmembrane helix</keyword>
<keyword evidence="5" id="KW-0547">Nucleotide-binding</keyword>
<evidence type="ECO:0000256" key="6">
    <source>
        <dbReference type="ARBA" id="ARBA00022777"/>
    </source>
</evidence>
<accession>F6FPB9</accession>
<dbReference type="STRING" id="743718.Isova_0848"/>
<keyword evidence="9" id="KW-0472">Membrane</keyword>
<dbReference type="Gene3D" id="3.30.565.10">
    <property type="entry name" value="Histidine kinase-like ATPase, C-terminal domain"/>
    <property type="match status" value="1"/>
</dbReference>
<keyword evidence="8" id="KW-0902">Two-component regulatory system</keyword>
<dbReference type="HOGENOM" id="CLU_000445_20_1_11"/>
<dbReference type="AlphaFoldDB" id="F6FPB9"/>
<dbReference type="SUPFAM" id="SSF55874">
    <property type="entry name" value="ATPase domain of HSP90 chaperone/DNA topoisomerase II/histidine kinase"/>
    <property type="match status" value="1"/>
</dbReference>
<evidence type="ECO:0000256" key="7">
    <source>
        <dbReference type="ARBA" id="ARBA00022840"/>
    </source>
</evidence>
<dbReference type="eggNOG" id="COG4585">
    <property type="taxonomic scope" value="Bacteria"/>
</dbReference>
<evidence type="ECO:0000313" key="13">
    <source>
        <dbReference type="Proteomes" id="UP000009236"/>
    </source>
</evidence>
<dbReference type="InterPro" id="IPR011712">
    <property type="entry name" value="Sig_transdc_His_kin_sub3_dim/P"/>
</dbReference>
<dbReference type="GO" id="GO:0016020">
    <property type="term" value="C:membrane"/>
    <property type="evidence" value="ECO:0007669"/>
    <property type="project" value="InterPro"/>
</dbReference>
<evidence type="ECO:0000256" key="9">
    <source>
        <dbReference type="SAM" id="Phobius"/>
    </source>
</evidence>
<dbReference type="GO" id="GO:0046983">
    <property type="term" value="F:protein dimerization activity"/>
    <property type="evidence" value="ECO:0007669"/>
    <property type="project" value="InterPro"/>
</dbReference>
<evidence type="ECO:0000256" key="8">
    <source>
        <dbReference type="ARBA" id="ARBA00023012"/>
    </source>
</evidence>
<organism evidence="13">
    <name type="scientific">Isoptericola variabilis (strain 225)</name>
    <dbReference type="NCBI Taxonomy" id="743718"/>
    <lineage>
        <taxon>Bacteria</taxon>
        <taxon>Bacillati</taxon>
        <taxon>Actinomycetota</taxon>
        <taxon>Actinomycetes</taxon>
        <taxon>Micrococcales</taxon>
        <taxon>Promicromonosporaceae</taxon>
        <taxon>Isoptericola</taxon>
    </lineage>
</organism>
<keyword evidence="3" id="KW-0597">Phosphoprotein</keyword>
<dbReference type="CDD" id="cd16917">
    <property type="entry name" value="HATPase_UhpB-NarQ-NarX-like"/>
    <property type="match status" value="1"/>
</dbReference>
<feature type="transmembrane region" description="Helical" evidence="9">
    <location>
        <begin position="184"/>
        <end position="201"/>
    </location>
</feature>
<dbReference type="Pfam" id="PF07730">
    <property type="entry name" value="HisKA_3"/>
    <property type="match status" value="1"/>
</dbReference>
<sequence>MPDRVTHRVGARTYALGMSQPIAHDAGLTDVGRAPGDRAPGRSWTSRGGTVVAVTVSAFSALTAAAWADMPGDASTSLAILAALIGLILAGLLVLRRRYPVQLNLAASAAPLLLPLDSSAALLTLPWVYATSTSRRTVAGCTAATAAGTAAALVRDALRAPEHRVFAVFDESGALTSAPGTLSFVFWGLFFLGASVAAGLVRRSRATADRARVAEASAEAAREAQVAQTAVLRDRMTRQEERELIAREVHDTVAHHIATISLQASALEVARGEDPEAREAAREVRASAQRAIAEMRTLLSTLRDGDGTLLPGTSLEDLVPLLERLRDGGAGITSSIFVSDGHTAAPALTRATFRIVQESVTNALKHAPGSPVDVTVRAARATGVDVRVTNRLTDEPAPAAPGTGAGITGMRERVQALGGTLDVHVDDGRHVVAAHLPWVDAEHPEADTASVR</sequence>
<dbReference type="Proteomes" id="UP000009236">
    <property type="component" value="Chromosome"/>
</dbReference>
<evidence type="ECO:0000256" key="3">
    <source>
        <dbReference type="ARBA" id="ARBA00022553"/>
    </source>
</evidence>
<dbReference type="GO" id="GO:0000155">
    <property type="term" value="F:phosphorelay sensor kinase activity"/>
    <property type="evidence" value="ECO:0007669"/>
    <property type="project" value="InterPro"/>
</dbReference>
<keyword evidence="4" id="KW-0808">Transferase</keyword>
<name>F6FPB9_ISOV2</name>
<evidence type="ECO:0000256" key="5">
    <source>
        <dbReference type="ARBA" id="ARBA00022741"/>
    </source>
</evidence>
<dbReference type="GO" id="GO:0005524">
    <property type="term" value="F:ATP binding"/>
    <property type="evidence" value="ECO:0007669"/>
    <property type="project" value="UniProtKB-KW"/>
</dbReference>
<evidence type="ECO:0000313" key="12">
    <source>
        <dbReference type="EMBL" id="AEG43632.1"/>
    </source>
</evidence>
<proteinExistence type="predicted"/>
<evidence type="ECO:0000256" key="1">
    <source>
        <dbReference type="ARBA" id="ARBA00000085"/>
    </source>
</evidence>
<dbReference type="Pfam" id="PF02518">
    <property type="entry name" value="HATPase_c"/>
    <property type="match status" value="1"/>
</dbReference>
<evidence type="ECO:0000259" key="10">
    <source>
        <dbReference type="Pfam" id="PF02518"/>
    </source>
</evidence>
<evidence type="ECO:0000256" key="4">
    <source>
        <dbReference type="ARBA" id="ARBA00022679"/>
    </source>
</evidence>
<feature type="transmembrane region" description="Helical" evidence="9">
    <location>
        <begin position="48"/>
        <end position="68"/>
    </location>
</feature>
<comment type="catalytic activity">
    <reaction evidence="1">
        <text>ATP + protein L-histidine = ADP + protein N-phospho-L-histidine.</text>
        <dbReference type="EC" id="2.7.13.3"/>
    </reaction>
</comment>
<dbReference type="InterPro" id="IPR036890">
    <property type="entry name" value="HATPase_C_sf"/>
</dbReference>
<dbReference type="InterPro" id="IPR050482">
    <property type="entry name" value="Sensor_HK_TwoCompSys"/>
</dbReference>
<keyword evidence="6 12" id="KW-0418">Kinase</keyword>
<dbReference type="InterPro" id="IPR003594">
    <property type="entry name" value="HATPase_dom"/>
</dbReference>
<evidence type="ECO:0000256" key="2">
    <source>
        <dbReference type="ARBA" id="ARBA00012438"/>
    </source>
</evidence>
<protein>
    <recommendedName>
        <fullName evidence="2">histidine kinase</fullName>
        <ecNumber evidence="2">2.7.13.3</ecNumber>
    </recommendedName>
</protein>
<dbReference type="EC" id="2.7.13.3" evidence="2"/>
<dbReference type="EMBL" id="CP002810">
    <property type="protein sequence ID" value="AEG43632.1"/>
    <property type="molecule type" value="Genomic_DNA"/>
</dbReference>
<keyword evidence="13" id="KW-1185">Reference proteome</keyword>
<feature type="transmembrane region" description="Helical" evidence="9">
    <location>
        <begin position="107"/>
        <end position="129"/>
    </location>
</feature>
<keyword evidence="7" id="KW-0067">ATP-binding</keyword>
<gene>
    <name evidence="12" type="ordered locus">Isova_0848</name>
</gene>
<dbReference type="KEGG" id="iva:Isova_0848"/>
<dbReference type="PANTHER" id="PTHR24421:SF10">
    <property type="entry name" value="NITRATE_NITRITE SENSOR PROTEIN NARQ"/>
    <property type="match status" value="1"/>
</dbReference>
<reference evidence="12 13" key="1">
    <citation type="submission" date="2011-05" db="EMBL/GenBank/DDBJ databases">
        <title>Complete sequence of Isoptericola variabilis 225.</title>
        <authorList>
            <consortium name="US DOE Joint Genome Institute"/>
            <person name="Lucas S."/>
            <person name="Han J."/>
            <person name="Lapidus A."/>
            <person name="Cheng J.-F."/>
            <person name="Goodwin L."/>
            <person name="Pitluck S."/>
            <person name="Peters L."/>
            <person name="Mikhailova N."/>
            <person name="Zeytun A."/>
            <person name="Han C."/>
            <person name="Tapia R."/>
            <person name="Land M."/>
            <person name="Hauser L."/>
            <person name="Kyrpides N."/>
            <person name="Ivanova N."/>
            <person name="Pagani I."/>
            <person name="Siebers A."/>
            <person name="Allgaier M."/>
            <person name="Thelen M."/>
            <person name="Hugenholtz P."/>
            <person name="Gladden J."/>
            <person name="Woyke T."/>
        </authorList>
    </citation>
    <scope>NUCLEOTIDE SEQUENCE [LARGE SCALE GENOMIC DNA]</scope>
    <source>
        <strain evidence="13">225</strain>
    </source>
</reference>
<feature type="domain" description="Histidine kinase/HSP90-like ATPase" evidence="10">
    <location>
        <begin position="353"/>
        <end position="437"/>
    </location>
</feature>